<dbReference type="InterPro" id="IPR019786">
    <property type="entry name" value="Zinc_finger_PHD-type_CS"/>
</dbReference>
<dbReference type="GO" id="GO:0031213">
    <property type="term" value="C:RSF complex"/>
    <property type="evidence" value="ECO:0007669"/>
    <property type="project" value="InterPro"/>
</dbReference>
<protein>
    <submittedName>
        <fullName evidence="9">PHD-type domain-containing protein</fullName>
    </submittedName>
</protein>
<keyword evidence="8" id="KW-1185">Reference proteome</keyword>
<dbReference type="PANTHER" id="PTHR14296">
    <property type="entry name" value="REMODELING AND SPACING FACTOR 1"/>
    <property type="match status" value="1"/>
</dbReference>
<feature type="compositionally biased region" description="Basic and acidic residues" evidence="5">
    <location>
        <begin position="613"/>
        <end position="622"/>
    </location>
</feature>
<dbReference type="Proteomes" id="UP000887574">
    <property type="component" value="Unplaced"/>
</dbReference>
<feature type="compositionally biased region" description="Acidic residues" evidence="5">
    <location>
        <begin position="351"/>
        <end position="366"/>
    </location>
</feature>
<dbReference type="InterPro" id="IPR028938">
    <property type="entry name" value="Rsf1-like"/>
</dbReference>
<feature type="compositionally biased region" description="Basic residues" evidence="5">
    <location>
        <begin position="599"/>
        <end position="609"/>
    </location>
</feature>
<dbReference type="GO" id="GO:0045892">
    <property type="term" value="P:negative regulation of DNA-templated transcription"/>
    <property type="evidence" value="ECO:0007669"/>
    <property type="project" value="TreeGrafter"/>
</dbReference>
<dbReference type="InterPro" id="IPR012337">
    <property type="entry name" value="RNaseH-like_sf"/>
</dbReference>
<feature type="compositionally biased region" description="Basic and acidic residues" evidence="5">
    <location>
        <begin position="726"/>
        <end position="738"/>
    </location>
</feature>
<dbReference type="PANTHER" id="PTHR14296:SF16">
    <property type="entry name" value="REMODELING AND SPACING FACTOR 1"/>
    <property type="match status" value="1"/>
</dbReference>
<evidence type="ECO:0000256" key="4">
    <source>
        <dbReference type="PROSITE-ProRule" id="PRU00146"/>
    </source>
</evidence>
<evidence type="ECO:0000256" key="5">
    <source>
        <dbReference type="SAM" id="MobiDB-lite"/>
    </source>
</evidence>
<feature type="compositionally biased region" description="Basic and acidic residues" evidence="5">
    <location>
        <begin position="367"/>
        <end position="380"/>
    </location>
</feature>
<dbReference type="InterPro" id="IPR013083">
    <property type="entry name" value="Znf_RING/FYVE/PHD"/>
</dbReference>
<dbReference type="InterPro" id="IPR011011">
    <property type="entry name" value="Znf_FYVE_PHD"/>
</dbReference>
<keyword evidence="6" id="KW-1133">Transmembrane helix</keyword>
<feature type="compositionally biased region" description="Basic and acidic residues" evidence="5">
    <location>
        <begin position="950"/>
        <end position="995"/>
    </location>
</feature>
<keyword evidence="1" id="KW-0479">Metal-binding</keyword>
<feature type="compositionally biased region" description="Basic and acidic residues" evidence="5">
    <location>
        <begin position="332"/>
        <end position="341"/>
    </location>
</feature>
<feature type="domain" description="PHD-type" evidence="7">
    <location>
        <begin position="468"/>
        <end position="518"/>
    </location>
</feature>
<feature type="region of interest" description="Disordered" evidence="5">
    <location>
        <begin position="684"/>
        <end position="1174"/>
    </location>
</feature>
<evidence type="ECO:0000313" key="9">
    <source>
        <dbReference type="WBParaSite" id="jg6931"/>
    </source>
</evidence>
<feature type="compositionally biased region" description="Polar residues" evidence="5">
    <location>
        <begin position="572"/>
        <end position="583"/>
    </location>
</feature>
<feature type="compositionally biased region" description="Polar residues" evidence="5">
    <location>
        <begin position="160"/>
        <end position="177"/>
    </location>
</feature>
<proteinExistence type="predicted"/>
<dbReference type="PROSITE" id="PS01359">
    <property type="entry name" value="ZF_PHD_1"/>
    <property type="match status" value="1"/>
</dbReference>
<evidence type="ECO:0000256" key="2">
    <source>
        <dbReference type="ARBA" id="ARBA00022771"/>
    </source>
</evidence>
<dbReference type="WBParaSite" id="jg6931">
    <property type="protein sequence ID" value="jg6931"/>
    <property type="gene ID" value="jg6931"/>
</dbReference>
<dbReference type="Gene3D" id="3.30.40.10">
    <property type="entry name" value="Zinc/RING finger domain, C3HC4 (zinc finger)"/>
    <property type="match status" value="1"/>
</dbReference>
<evidence type="ECO:0000313" key="8">
    <source>
        <dbReference type="Proteomes" id="UP000887574"/>
    </source>
</evidence>
<evidence type="ECO:0000259" key="7">
    <source>
        <dbReference type="PROSITE" id="PS50016"/>
    </source>
</evidence>
<feature type="compositionally biased region" description="Polar residues" evidence="5">
    <location>
        <begin position="381"/>
        <end position="391"/>
    </location>
</feature>
<feature type="compositionally biased region" description="Low complexity" evidence="5">
    <location>
        <begin position="1115"/>
        <end position="1127"/>
    </location>
</feature>
<name>A0A915EI48_9BILA</name>
<feature type="compositionally biased region" description="Acidic residues" evidence="5">
    <location>
        <begin position="584"/>
        <end position="595"/>
    </location>
</feature>
<reference evidence="9" key="1">
    <citation type="submission" date="2022-11" db="UniProtKB">
        <authorList>
            <consortium name="WormBaseParasite"/>
        </authorList>
    </citation>
    <scope>IDENTIFICATION</scope>
</reference>
<dbReference type="GO" id="GO:0042393">
    <property type="term" value="F:histone binding"/>
    <property type="evidence" value="ECO:0007669"/>
    <property type="project" value="TreeGrafter"/>
</dbReference>
<dbReference type="GO" id="GO:0008270">
    <property type="term" value="F:zinc ion binding"/>
    <property type="evidence" value="ECO:0007669"/>
    <property type="project" value="UniProtKB-KW"/>
</dbReference>
<sequence>MMRKIYLKSARADKWENSLVKFCSVCPALESELLQLQRYSYNDLPLSLKLTMLKALCESQFDCNVKFKENLFNTFQTNEIRISPIGVDLNGLSYYYQQDCELNIRVYTVEPDDQSGGTWTLKAKSKAELAFLIDLLKSPDFGKRGDDAKEDEEIDEDQLVNKNPTQNGEEAKSSNAEQKPLPADIEMTVEERQGIQMFNKRYSFWDCYQDGSNLNKKKTAKELRKKEKESSVQPPTNVKFEEKPEPREIAKDKRGEVEEDAFKSSGDECKKKEEEPVHPELEESLIALASEERRIMPRRSARSNAINNMKAYTAPPKKGILALTNTPSTPKAKKEPFKSEYIDTEPIPNTSDEDELFDEEDQEDEESHSSDDEFHLDGSRRINSAKPNTSRSSKKKVPKRERRNGSQRQTGKPPSSSKSAKNRPQKKGAAPAPVKVNHHKAPVMNFVDSSDEEEEAEALKERKKATEKTLCMQCSSSKRPDVLLLCDMCDDAWHTYCLKPNLWFVPDGDWFCPKCQHSMLVQKLSLALVKLTEALKPMTTKNFRKQTVADRLKREMDFIGVSLNNIIPSNSSRTKNGYLSTSQSDDEDEEEEEDDGQRKSKKKALRKVLGKTGRQERHREMQNKYYGPIMTIAEGRSRRTLTKVDYNFHAYDEQLQEAMETIDSSAKIKDEPMSGLGRGKDMANIIEEDRKRKASVDANSENNAPATPVSALEQDNNATESDDTDEYKATSESEKSDEPEPSEDEYLPREFRRSGRRTRSGKTRSDEEFIDDNASSSSEYGKTSKRNKSSRHNNKRGSSGRHGKAKRGSRRGGKKGKSKPWESDEETSEAEQASDYRSDQGSSGSDDKKKKKKGGRPPTSARPPVSKWAPKASSSSEEDEEELEMPSGSSSGTRRQKRAQKVVLSEDEAEFEPDEEEEDEEASSEGEKDEEIEQQEEDEPPTLVKSNNLLDREPANKETPTLEKDEKSATAVKEGDREAAVTEDKPEVIVAEKKPTGAKQAVQHKDDQNKKEVPAVEPPKELEPLPKDDTASVAVDKDPAGATSDENPRESDPKAQKPAVAKVVQRVQKKPTGRMYKQSSQEESNCSSPSSSQPPKLNSPAAMLNKAVNSPAIQGPSTPSTPSVGSPKPHQLGGRKASNPSLLTHAPSTSSPLMQSPPPSQPYHSMQSSHPSMGHPAMPVYSNFFNMPGVNKPMMTGAPPMHPYAMNPSTLIITRLKPSLDRHFPTHHLPTTTTLWWNDASSSADGRRPKNWCNYGPRQFGRVQSVIKEQLSHLPQRFSITCDVWTDSGLKNAYLGVTLHFVDADTVLQQIFLGLRQLEGSHTSHLIKRETEKLLQVYGISLSNAFKCQRTSLFQPNGWTICLVDLGLLSLVAAIALWAFLPSLYIKLLYSQLVLSGPDETGQLPKRTTCGLTLQ</sequence>
<dbReference type="InterPro" id="IPR001965">
    <property type="entry name" value="Znf_PHD"/>
</dbReference>
<feature type="compositionally biased region" description="Acidic residues" evidence="5">
    <location>
        <begin position="148"/>
        <end position="158"/>
    </location>
</feature>
<accession>A0A915EI48</accession>
<dbReference type="InterPro" id="IPR019787">
    <property type="entry name" value="Znf_PHD-finger"/>
</dbReference>
<feature type="compositionally biased region" description="Basic and acidic residues" evidence="5">
    <location>
        <begin position="220"/>
        <end position="230"/>
    </location>
</feature>
<dbReference type="Pfam" id="PF00628">
    <property type="entry name" value="PHD"/>
    <property type="match status" value="1"/>
</dbReference>
<feature type="compositionally biased region" description="Acidic residues" evidence="5">
    <location>
        <begin position="905"/>
        <end position="940"/>
    </location>
</feature>
<dbReference type="SUPFAM" id="SSF53098">
    <property type="entry name" value="Ribonuclease H-like"/>
    <property type="match status" value="1"/>
</dbReference>
<keyword evidence="2 4" id="KW-0863">Zinc-finger</keyword>
<keyword evidence="3" id="KW-0862">Zinc</keyword>
<feature type="compositionally biased region" description="Low complexity" evidence="5">
    <location>
        <begin position="1056"/>
        <end position="1066"/>
    </location>
</feature>
<evidence type="ECO:0000256" key="6">
    <source>
        <dbReference type="SAM" id="Phobius"/>
    </source>
</evidence>
<feature type="compositionally biased region" description="Basic residues" evidence="5">
    <location>
        <begin position="783"/>
        <end position="818"/>
    </location>
</feature>
<dbReference type="PROSITE" id="PS50016">
    <property type="entry name" value="ZF_PHD_2"/>
    <property type="match status" value="1"/>
</dbReference>
<feature type="compositionally biased region" description="Basic and acidic residues" evidence="5">
    <location>
        <begin position="1003"/>
        <end position="1039"/>
    </location>
</feature>
<dbReference type="CDD" id="cd15543">
    <property type="entry name" value="PHD_RSF1"/>
    <property type="match status" value="1"/>
</dbReference>
<feature type="compositionally biased region" description="Basic residues" evidence="5">
    <location>
        <begin position="392"/>
        <end position="402"/>
    </location>
</feature>
<dbReference type="SUPFAM" id="SSF57903">
    <property type="entry name" value="FYVE/PHD zinc finger"/>
    <property type="match status" value="1"/>
</dbReference>
<keyword evidence="6" id="KW-0812">Transmembrane</keyword>
<keyword evidence="6" id="KW-0472">Membrane</keyword>
<feature type="transmembrane region" description="Helical" evidence="6">
    <location>
        <begin position="1358"/>
        <end position="1381"/>
    </location>
</feature>
<feature type="region of interest" description="Disordered" evidence="5">
    <location>
        <begin position="572"/>
        <end position="622"/>
    </location>
</feature>
<evidence type="ECO:0000256" key="3">
    <source>
        <dbReference type="ARBA" id="ARBA00022833"/>
    </source>
</evidence>
<evidence type="ECO:0000256" key="1">
    <source>
        <dbReference type="ARBA" id="ARBA00022723"/>
    </source>
</evidence>
<feature type="compositionally biased region" description="Basic and acidic residues" evidence="5">
    <location>
        <begin position="1046"/>
        <end position="1055"/>
    </location>
</feature>
<feature type="compositionally biased region" description="Basic and acidic residues" evidence="5">
    <location>
        <begin position="239"/>
        <end position="281"/>
    </location>
</feature>
<feature type="compositionally biased region" description="Low complexity" evidence="5">
    <location>
        <begin position="1077"/>
        <end position="1100"/>
    </location>
</feature>
<organism evidence="8 9">
    <name type="scientific">Ditylenchus dipsaci</name>
    <dbReference type="NCBI Taxonomy" id="166011"/>
    <lineage>
        <taxon>Eukaryota</taxon>
        <taxon>Metazoa</taxon>
        <taxon>Ecdysozoa</taxon>
        <taxon>Nematoda</taxon>
        <taxon>Chromadorea</taxon>
        <taxon>Rhabditida</taxon>
        <taxon>Tylenchina</taxon>
        <taxon>Tylenchomorpha</taxon>
        <taxon>Sphaerularioidea</taxon>
        <taxon>Anguinidae</taxon>
        <taxon>Anguininae</taxon>
        <taxon>Ditylenchus</taxon>
    </lineage>
</organism>
<feature type="region of interest" description="Disordered" evidence="5">
    <location>
        <begin position="143"/>
        <end position="183"/>
    </location>
</feature>
<dbReference type="SMART" id="SM00249">
    <property type="entry name" value="PHD"/>
    <property type="match status" value="1"/>
</dbReference>
<feature type="compositionally biased region" description="Polar residues" evidence="5">
    <location>
        <begin position="406"/>
        <end position="419"/>
    </location>
</feature>
<feature type="region of interest" description="Disordered" evidence="5">
    <location>
        <begin position="218"/>
        <end position="439"/>
    </location>
</feature>